<name>A0ABS1T1A9_9GAMM</name>
<comment type="caution">
    <text evidence="1">The sequence shown here is derived from an EMBL/GenBank/DDBJ whole genome shotgun (WGS) entry which is preliminary data.</text>
</comment>
<dbReference type="EMBL" id="JAESVD010000004">
    <property type="protein sequence ID" value="MBL4913326.1"/>
    <property type="molecule type" value="Genomic_DNA"/>
</dbReference>
<accession>A0ABS1T1A9</accession>
<gene>
    <name evidence="1" type="ORF">JMA39_09255</name>
</gene>
<dbReference type="RefSeq" id="WP_202721586.1">
    <property type="nucleotide sequence ID" value="NZ_BPEX01000003.1"/>
</dbReference>
<dbReference type="Proteomes" id="UP000604898">
    <property type="component" value="Unassembled WGS sequence"/>
</dbReference>
<proteinExistence type="predicted"/>
<evidence type="ECO:0000313" key="2">
    <source>
        <dbReference type="Proteomes" id="UP000604898"/>
    </source>
</evidence>
<keyword evidence="2" id="KW-1185">Reference proteome</keyword>
<protein>
    <submittedName>
        <fullName evidence="1">Uncharacterized protein</fullName>
    </submittedName>
</protein>
<sequence length="305" mass="34422">MEFRYPVAVAEANTRALNTLTKNLNDSEAGREVFNKILIELGNSVERYPNWHPILTLPPHKHQKTASSISELKAYAGIDHTVLFVKGFVTCPYSEDEANQLVKSVNAIQGLFAERLQTPLYSDYAYPVVIQASDIELEADGTIRSRDALAWCTQHLVKNAQNAEVAETWWSMRSCILGHPHGSRSSLLVNQHTGGHMRKILEALNNSGMYGPIREWSLEMLSEKKRKAISETLIRTAINCWEKSCNNFEFELRGETCKAEIRDTWNDGDELSVRVMIGDYDLCVSGFSILKKISYNLATQMANVH</sequence>
<evidence type="ECO:0000313" key="1">
    <source>
        <dbReference type="EMBL" id="MBL4913326.1"/>
    </source>
</evidence>
<organism evidence="1 2">
    <name type="scientific">Shewanella schlegeliana</name>
    <dbReference type="NCBI Taxonomy" id="190308"/>
    <lineage>
        <taxon>Bacteria</taxon>
        <taxon>Pseudomonadati</taxon>
        <taxon>Pseudomonadota</taxon>
        <taxon>Gammaproteobacteria</taxon>
        <taxon>Alteromonadales</taxon>
        <taxon>Shewanellaceae</taxon>
        <taxon>Shewanella</taxon>
    </lineage>
</organism>
<reference evidence="1 2" key="1">
    <citation type="submission" date="2021-01" db="EMBL/GenBank/DDBJ databases">
        <title>Genome sequence of Shewanella schlegeliana JCM 11561.</title>
        <authorList>
            <person name="Zhang H."/>
            <person name="Li C."/>
        </authorList>
    </citation>
    <scope>NUCLEOTIDE SEQUENCE [LARGE SCALE GENOMIC DNA]</scope>
    <source>
        <strain evidence="1 2">JCM 11561</strain>
    </source>
</reference>